<evidence type="ECO:0000256" key="6">
    <source>
        <dbReference type="ARBA" id="ARBA00022723"/>
    </source>
</evidence>
<protein>
    <recommendedName>
        <fullName evidence="3">tRNA threonylcarbamoyladenosine biosynthesis protein TsaE</fullName>
    </recommendedName>
    <alternativeName>
        <fullName evidence="10">t(6)A37 threonylcarbamoyladenosine biosynthesis protein TsaE</fullName>
    </alternativeName>
</protein>
<dbReference type="InterPro" id="IPR027417">
    <property type="entry name" value="P-loop_NTPase"/>
</dbReference>
<evidence type="ECO:0000256" key="1">
    <source>
        <dbReference type="ARBA" id="ARBA00004496"/>
    </source>
</evidence>
<accession>A0A1J5T7B0</accession>
<evidence type="ECO:0000256" key="8">
    <source>
        <dbReference type="ARBA" id="ARBA00022840"/>
    </source>
</evidence>
<dbReference type="GO" id="GO:0005737">
    <property type="term" value="C:cytoplasm"/>
    <property type="evidence" value="ECO:0007669"/>
    <property type="project" value="UniProtKB-SubCell"/>
</dbReference>
<evidence type="ECO:0000256" key="4">
    <source>
        <dbReference type="ARBA" id="ARBA00022490"/>
    </source>
</evidence>
<dbReference type="SUPFAM" id="SSF52540">
    <property type="entry name" value="P-loop containing nucleoside triphosphate hydrolases"/>
    <property type="match status" value="1"/>
</dbReference>
<keyword evidence="6" id="KW-0479">Metal-binding</keyword>
<organism evidence="11">
    <name type="scientific">mine drainage metagenome</name>
    <dbReference type="NCBI Taxonomy" id="410659"/>
    <lineage>
        <taxon>unclassified sequences</taxon>
        <taxon>metagenomes</taxon>
        <taxon>ecological metagenomes</taxon>
    </lineage>
</organism>
<dbReference type="PANTHER" id="PTHR33540:SF2">
    <property type="entry name" value="TRNA THREONYLCARBAMOYLADENOSINE BIOSYNTHESIS PROTEIN TSAE"/>
    <property type="match status" value="1"/>
</dbReference>
<evidence type="ECO:0000256" key="3">
    <source>
        <dbReference type="ARBA" id="ARBA00019010"/>
    </source>
</evidence>
<dbReference type="InterPro" id="IPR003442">
    <property type="entry name" value="T6A_TsaE"/>
</dbReference>
<gene>
    <name evidence="11" type="primary">tsaE_3</name>
    <name evidence="11" type="ORF">GALL_98850</name>
</gene>
<evidence type="ECO:0000256" key="2">
    <source>
        <dbReference type="ARBA" id="ARBA00007599"/>
    </source>
</evidence>
<evidence type="ECO:0000256" key="10">
    <source>
        <dbReference type="ARBA" id="ARBA00032441"/>
    </source>
</evidence>
<evidence type="ECO:0000256" key="5">
    <source>
        <dbReference type="ARBA" id="ARBA00022694"/>
    </source>
</evidence>
<evidence type="ECO:0000256" key="7">
    <source>
        <dbReference type="ARBA" id="ARBA00022741"/>
    </source>
</evidence>
<keyword evidence="9" id="KW-0460">Magnesium</keyword>
<dbReference type="AlphaFoldDB" id="A0A1J5T7B0"/>
<name>A0A1J5T7B0_9ZZZZ</name>
<dbReference type="NCBIfam" id="TIGR00150">
    <property type="entry name" value="T6A_YjeE"/>
    <property type="match status" value="1"/>
</dbReference>
<keyword evidence="4" id="KW-0963">Cytoplasm</keyword>
<proteinExistence type="inferred from homology"/>
<keyword evidence="7" id="KW-0547">Nucleotide-binding</keyword>
<dbReference type="Pfam" id="PF02367">
    <property type="entry name" value="TsaE"/>
    <property type="match status" value="1"/>
</dbReference>
<evidence type="ECO:0000256" key="9">
    <source>
        <dbReference type="ARBA" id="ARBA00022842"/>
    </source>
</evidence>
<comment type="caution">
    <text evidence="11">The sequence shown here is derived from an EMBL/GenBank/DDBJ whole genome shotgun (WGS) entry which is preliminary data.</text>
</comment>
<reference evidence="11" key="1">
    <citation type="submission" date="2016-10" db="EMBL/GenBank/DDBJ databases">
        <title>Sequence of Gallionella enrichment culture.</title>
        <authorList>
            <person name="Poehlein A."/>
            <person name="Muehling M."/>
            <person name="Daniel R."/>
        </authorList>
    </citation>
    <scope>NUCLEOTIDE SEQUENCE</scope>
</reference>
<dbReference type="PANTHER" id="PTHR33540">
    <property type="entry name" value="TRNA THREONYLCARBAMOYLADENOSINE BIOSYNTHESIS PROTEIN TSAE"/>
    <property type="match status" value="1"/>
</dbReference>
<dbReference type="GO" id="GO:0005524">
    <property type="term" value="F:ATP binding"/>
    <property type="evidence" value="ECO:0007669"/>
    <property type="project" value="UniProtKB-KW"/>
</dbReference>
<dbReference type="GO" id="GO:0002949">
    <property type="term" value="P:tRNA threonylcarbamoyladenosine modification"/>
    <property type="evidence" value="ECO:0007669"/>
    <property type="project" value="InterPro"/>
</dbReference>
<sequence length="159" mass="17435">MAENKTSYSVDLADEAATARLADRLAPLARPGDVIALEGDLGAGKTSFARAFVRALTHAAEEVPSPTFTLAQLYECEAGTIWHFDLYRLEKPDDALELGLEEAFADGISLIEWPERLGPWLPRDRLILRLSAAADGGRRAEIGAAGPRWRQRLKESFGE</sequence>
<keyword evidence="8" id="KW-0067">ATP-binding</keyword>
<dbReference type="Gene3D" id="3.40.50.300">
    <property type="entry name" value="P-loop containing nucleotide triphosphate hydrolases"/>
    <property type="match status" value="1"/>
</dbReference>
<evidence type="ECO:0000313" key="11">
    <source>
        <dbReference type="EMBL" id="OIR08022.1"/>
    </source>
</evidence>
<keyword evidence="5" id="KW-0819">tRNA processing</keyword>
<dbReference type="GO" id="GO:0046872">
    <property type="term" value="F:metal ion binding"/>
    <property type="evidence" value="ECO:0007669"/>
    <property type="project" value="UniProtKB-KW"/>
</dbReference>
<dbReference type="EMBL" id="MLJW01000034">
    <property type="protein sequence ID" value="OIR08022.1"/>
    <property type="molecule type" value="Genomic_DNA"/>
</dbReference>
<comment type="similarity">
    <text evidence="2">Belongs to the TsaE family.</text>
</comment>
<comment type="subcellular location">
    <subcellularLocation>
        <location evidence="1">Cytoplasm</location>
    </subcellularLocation>
</comment>